<accession>I0HWX4</accession>
<organism evidence="1 2">
    <name type="scientific">Rubrivivax gelatinosus (strain NBRC 100245 / IL144)</name>
    <dbReference type="NCBI Taxonomy" id="983917"/>
    <lineage>
        <taxon>Bacteria</taxon>
        <taxon>Pseudomonadati</taxon>
        <taxon>Pseudomonadota</taxon>
        <taxon>Betaproteobacteria</taxon>
        <taxon>Burkholderiales</taxon>
        <taxon>Sphaerotilaceae</taxon>
        <taxon>Rubrivivax</taxon>
    </lineage>
</organism>
<sequence>MGMLVVSLEPLRRFVQAASLAVNAGGLAEPPLQLLAWQLRTLLGHDGWLPDELARPHRGCSTYLLYADPVDRFSIVSYVTRPGYRSPVHDTGVWGLYGVLRGRHRLHLHSRAADGRPDSAEQIELLKPGNVTLPDPERLPMFQIENPDDEAPGIGVHVYGGVLAGLQSHSFDEQGRPQTHVFSYANSWMPNLWTRRGNDNVGESLAPVSWRRMSSV</sequence>
<dbReference type="Gene3D" id="2.60.120.10">
    <property type="entry name" value="Jelly Rolls"/>
    <property type="match status" value="1"/>
</dbReference>
<dbReference type="eggNOG" id="COG5553">
    <property type="taxonomic scope" value="Bacteria"/>
</dbReference>
<proteinExistence type="predicted"/>
<evidence type="ECO:0000313" key="2">
    <source>
        <dbReference type="Proteomes" id="UP000007883"/>
    </source>
</evidence>
<dbReference type="EMBL" id="AP012320">
    <property type="protein sequence ID" value="BAL97511.1"/>
    <property type="molecule type" value="Genomic_DNA"/>
</dbReference>
<dbReference type="SUPFAM" id="SSF51182">
    <property type="entry name" value="RmlC-like cupins"/>
    <property type="match status" value="1"/>
</dbReference>
<evidence type="ECO:0000313" key="1">
    <source>
        <dbReference type="EMBL" id="BAL97511.1"/>
    </source>
</evidence>
<dbReference type="KEGG" id="rge:RGE_41750"/>
<evidence type="ECO:0008006" key="3">
    <source>
        <dbReference type="Google" id="ProtNLM"/>
    </source>
</evidence>
<dbReference type="HOGENOM" id="CLU_118472_1_0_4"/>
<keyword evidence="2" id="KW-1185">Reference proteome</keyword>
<dbReference type="InterPro" id="IPR014710">
    <property type="entry name" value="RmlC-like_jellyroll"/>
</dbReference>
<dbReference type="PATRIC" id="fig|983917.3.peg.4062"/>
<reference evidence="1 2" key="1">
    <citation type="journal article" date="2012" name="J. Bacteriol.">
        <title>Complete genome sequence of phototrophic betaproteobacterium Rubrivivax gelatinosus IL144.</title>
        <authorList>
            <person name="Nagashima S."/>
            <person name="Kamimura A."/>
            <person name="Shimizu T."/>
            <person name="Nakamura-isaki S."/>
            <person name="Aono E."/>
            <person name="Sakamoto K."/>
            <person name="Ichikawa N."/>
            <person name="Nakazawa H."/>
            <person name="Sekine M."/>
            <person name="Yamazaki S."/>
            <person name="Fujita N."/>
            <person name="Shimada K."/>
            <person name="Hanada S."/>
            <person name="Nagashima K.V.P."/>
        </authorList>
    </citation>
    <scope>NUCLEOTIDE SEQUENCE [LARGE SCALE GENOMIC DNA]</scope>
    <source>
        <strain evidence="2">NBRC 100245 / IL144</strain>
    </source>
</reference>
<dbReference type="InterPro" id="IPR011051">
    <property type="entry name" value="RmlC_Cupin_sf"/>
</dbReference>
<gene>
    <name evidence="1" type="ordered locus">RGE_41750</name>
</gene>
<dbReference type="STRING" id="983917.RGE_41750"/>
<name>I0HWX4_RUBGI</name>
<dbReference type="AlphaFoldDB" id="I0HWX4"/>
<protein>
    <recommendedName>
        <fullName evidence="3">Metal-dependent enzyme (Double-stranded beta helix superfamily)</fullName>
    </recommendedName>
</protein>
<dbReference type="Proteomes" id="UP000007883">
    <property type="component" value="Chromosome"/>
</dbReference>